<dbReference type="PANTHER" id="PTHR12400">
    <property type="entry name" value="INOSITOL POLYPHOSPHATE KINASE"/>
    <property type="match status" value="1"/>
</dbReference>
<dbReference type="GO" id="GO:0005634">
    <property type="term" value="C:nucleus"/>
    <property type="evidence" value="ECO:0007669"/>
    <property type="project" value="TreeGrafter"/>
</dbReference>
<evidence type="ECO:0000256" key="5">
    <source>
        <dbReference type="ARBA" id="ARBA00022840"/>
    </source>
</evidence>
<evidence type="ECO:0000256" key="3">
    <source>
        <dbReference type="ARBA" id="ARBA00022741"/>
    </source>
</evidence>
<dbReference type="EMBL" id="BMAT01013284">
    <property type="protein sequence ID" value="GFS09164.1"/>
    <property type="molecule type" value="Genomic_DNA"/>
</dbReference>
<dbReference type="EC" id="2.7.-.-" evidence="8"/>
<evidence type="ECO:0000256" key="2">
    <source>
        <dbReference type="ARBA" id="ARBA00022679"/>
    </source>
</evidence>
<keyword evidence="2 8" id="KW-0808">Transferase</keyword>
<organism evidence="9 10">
    <name type="scientific">Elysia marginata</name>
    <dbReference type="NCBI Taxonomy" id="1093978"/>
    <lineage>
        <taxon>Eukaryota</taxon>
        <taxon>Metazoa</taxon>
        <taxon>Spiralia</taxon>
        <taxon>Lophotrochozoa</taxon>
        <taxon>Mollusca</taxon>
        <taxon>Gastropoda</taxon>
        <taxon>Heterobranchia</taxon>
        <taxon>Euthyneura</taxon>
        <taxon>Panpulmonata</taxon>
        <taxon>Sacoglossa</taxon>
        <taxon>Placobranchoidea</taxon>
        <taxon>Plakobranchidae</taxon>
        <taxon>Elysia</taxon>
    </lineage>
</organism>
<evidence type="ECO:0000313" key="10">
    <source>
        <dbReference type="Proteomes" id="UP000762676"/>
    </source>
</evidence>
<reference evidence="9 10" key="1">
    <citation type="journal article" date="2021" name="Elife">
        <title>Chloroplast acquisition without the gene transfer in kleptoplastic sea slugs, Plakobranchus ocellatus.</title>
        <authorList>
            <person name="Maeda T."/>
            <person name="Takahashi S."/>
            <person name="Yoshida T."/>
            <person name="Shimamura S."/>
            <person name="Takaki Y."/>
            <person name="Nagai Y."/>
            <person name="Toyoda A."/>
            <person name="Suzuki Y."/>
            <person name="Arimoto A."/>
            <person name="Ishii H."/>
            <person name="Satoh N."/>
            <person name="Nishiyama T."/>
            <person name="Hasebe M."/>
            <person name="Maruyama T."/>
            <person name="Minagawa J."/>
            <person name="Obokata J."/>
            <person name="Shigenobu S."/>
        </authorList>
    </citation>
    <scope>NUCLEOTIDE SEQUENCE [LARGE SCALE GENOMIC DNA]</scope>
</reference>
<dbReference type="Proteomes" id="UP000762676">
    <property type="component" value="Unassembled WGS sequence"/>
</dbReference>
<dbReference type="GO" id="GO:0032958">
    <property type="term" value="P:inositol phosphate biosynthetic process"/>
    <property type="evidence" value="ECO:0007669"/>
    <property type="project" value="InterPro"/>
</dbReference>
<gene>
    <name evidence="9" type="ORF">ElyMa_006613500</name>
</gene>
<evidence type="ECO:0000256" key="8">
    <source>
        <dbReference type="RuleBase" id="RU363090"/>
    </source>
</evidence>
<dbReference type="Gene3D" id="3.30.470.160">
    <property type="entry name" value="Inositol polyphosphate kinase"/>
    <property type="match status" value="1"/>
</dbReference>
<accession>A0AAV4IG18</accession>
<evidence type="ECO:0000256" key="4">
    <source>
        <dbReference type="ARBA" id="ARBA00022777"/>
    </source>
</evidence>
<keyword evidence="3" id="KW-0547">Nucleotide-binding</keyword>
<dbReference type="SUPFAM" id="SSF56104">
    <property type="entry name" value="SAICAR synthase-like"/>
    <property type="match status" value="1"/>
</dbReference>
<dbReference type="AlphaFoldDB" id="A0AAV4IG18"/>
<dbReference type="InterPro" id="IPR038286">
    <property type="entry name" value="IPK_sf"/>
</dbReference>
<dbReference type="GO" id="GO:0005524">
    <property type="term" value="F:ATP binding"/>
    <property type="evidence" value="ECO:0007669"/>
    <property type="project" value="UniProtKB-KW"/>
</dbReference>
<evidence type="ECO:0000256" key="7">
    <source>
        <dbReference type="ARBA" id="ARBA00036525"/>
    </source>
</evidence>
<dbReference type="PANTHER" id="PTHR12400:SF51">
    <property type="entry name" value="INOSITOL POLYPHOSPHATE MULTIKINASE"/>
    <property type="match status" value="1"/>
</dbReference>
<comment type="similarity">
    <text evidence="1 8">Belongs to the inositol phosphokinase (IPK) family.</text>
</comment>
<keyword evidence="10" id="KW-1185">Reference proteome</keyword>
<dbReference type="GO" id="GO:0005737">
    <property type="term" value="C:cytoplasm"/>
    <property type="evidence" value="ECO:0007669"/>
    <property type="project" value="TreeGrafter"/>
</dbReference>
<dbReference type="GO" id="GO:0008440">
    <property type="term" value="F:inositol-1,4,5-trisphosphate 3-kinase activity"/>
    <property type="evidence" value="ECO:0007669"/>
    <property type="project" value="TreeGrafter"/>
</dbReference>
<comment type="catalytic activity">
    <reaction evidence="6">
        <text>1D-myo-inositol 1,4,5-trisphosphate + 2 ATP = 1D-myo-inositol 1,3,4,5,6-pentakisphosphate + 2 ADP + 2 H(+)</text>
        <dbReference type="Rhea" id="RHEA:32359"/>
        <dbReference type="ChEBI" id="CHEBI:15378"/>
        <dbReference type="ChEBI" id="CHEBI:30616"/>
        <dbReference type="ChEBI" id="CHEBI:57733"/>
        <dbReference type="ChEBI" id="CHEBI:203600"/>
        <dbReference type="ChEBI" id="CHEBI:456216"/>
        <dbReference type="EC" id="2.7.1.151"/>
    </reaction>
</comment>
<keyword evidence="5" id="KW-0067">ATP-binding</keyword>
<dbReference type="Pfam" id="PF03770">
    <property type="entry name" value="IPK"/>
    <property type="match status" value="1"/>
</dbReference>
<proteinExistence type="inferred from homology"/>
<name>A0AAV4IG18_9GAST</name>
<sequence length="376" mass="42817">MMFGQNFVFTLNKQLEDKHISETVDFEMDVMKFELNSNHNENEKETNCKREGAPLTIQASGHKYVHGVSGRLMPAVIDLGDGYILKALQKHPRGERELSFYQQIFDQIYVDPDIQMLKSFLPHFAGKVDRGEGSYLKLSNLIHGYQRPCVMDLKMGRITYDCKATQEKILSELKKFPPAQQLGFQITGMMVFDPVKETYEKFSKEYTRKLTEETMVSKGLSLFFGLNRETNRNDLLHPLLAKLRELELWFSVQKKFSFIASSLLISYDGCPQVKASQSCTENVLGNSIKQSYVYDGGTAKDTVESNCICGEVIEPSKSSSEFTSTINHDHSQDKNLADKIGLHLIDFAHVYPSDSVDHNVLFGIRKLISCMESMLR</sequence>
<protein>
    <recommendedName>
        <fullName evidence="8">Kinase</fullName>
        <ecNumber evidence="8">2.7.-.-</ecNumber>
    </recommendedName>
</protein>
<keyword evidence="4 8" id="KW-0418">Kinase</keyword>
<comment type="catalytic activity">
    <reaction evidence="7">
        <text>1D-myo-inositol 1,3,4,6-tetrakisphosphate + ATP = 1D-myo-inositol 1,3,4,5,6-pentakisphosphate + ADP + H(+)</text>
        <dbReference type="Rhea" id="RHEA:12717"/>
        <dbReference type="ChEBI" id="CHEBI:15378"/>
        <dbReference type="ChEBI" id="CHEBI:30616"/>
        <dbReference type="ChEBI" id="CHEBI:57660"/>
        <dbReference type="ChEBI" id="CHEBI:57733"/>
        <dbReference type="ChEBI" id="CHEBI:456216"/>
        <dbReference type="EC" id="2.7.1.140"/>
    </reaction>
</comment>
<evidence type="ECO:0000256" key="6">
    <source>
        <dbReference type="ARBA" id="ARBA00036164"/>
    </source>
</evidence>
<dbReference type="InterPro" id="IPR005522">
    <property type="entry name" value="IPK"/>
</dbReference>
<dbReference type="GO" id="GO:0051765">
    <property type="term" value="F:inositol tetrakisphosphate kinase activity"/>
    <property type="evidence" value="ECO:0007669"/>
    <property type="project" value="TreeGrafter"/>
</dbReference>
<evidence type="ECO:0000256" key="1">
    <source>
        <dbReference type="ARBA" id="ARBA00007374"/>
    </source>
</evidence>
<comment type="caution">
    <text evidence="9">The sequence shown here is derived from an EMBL/GenBank/DDBJ whole genome shotgun (WGS) entry which is preliminary data.</text>
</comment>
<evidence type="ECO:0000313" key="9">
    <source>
        <dbReference type="EMBL" id="GFS09164.1"/>
    </source>
</evidence>